<proteinExistence type="predicted"/>
<protein>
    <submittedName>
        <fullName evidence="1">Uncharacterized protein</fullName>
    </submittedName>
</protein>
<dbReference type="STRING" id="1210090.GCA_001613185_02002"/>
<comment type="caution">
    <text evidence="1">The sequence shown here is derived from an EMBL/GenBank/DDBJ whole genome shotgun (WGS) entry which is preliminary data.</text>
</comment>
<dbReference type="Proteomes" id="UP000252586">
    <property type="component" value="Unassembled WGS sequence"/>
</dbReference>
<accession>A0A366DHA8</accession>
<sequence length="252" mass="27362">MNTKIEARDGVDMFARYAYAPNHLGFCGPADTTALRDGDAERVRVLARGFSGAWPYLCVLARLTGIADPLDKRLVESYWLGGGVGAELDRGEFLTALLDLIGPVAGSYWSHLGPELVAEAAADHAFHVFAVYPWSRLLTTRAPEKPREILDNCRITPAEVVAREGSTLTVAFRPLRWDGAELTLADEVSAEVPVTIDGYAALPDTAPGDLVALHWGHLCGRLTRAQADRLVGETEDRLRVTSTRLAVGRARA</sequence>
<evidence type="ECO:0000313" key="1">
    <source>
        <dbReference type="EMBL" id="RBO89477.1"/>
    </source>
</evidence>
<keyword evidence="2" id="KW-1185">Reference proteome</keyword>
<reference evidence="1 2" key="1">
    <citation type="submission" date="2018-06" db="EMBL/GenBank/DDBJ databases">
        <title>Genomic Encyclopedia of Type Strains, Phase IV (KMG-IV): sequencing the most valuable type-strain genomes for metagenomic binning, comparative biology and taxonomic classification.</title>
        <authorList>
            <person name="Goeker M."/>
        </authorList>
    </citation>
    <scope>NUCLEOTIDE SEQUENCE [LARGE SCALE GENOMIC DNA]</scope>
    <source>
        <strain evidence="1 2">DSM 44599</strain>
    </source>
</reference>
<organism evidence="1 2">
    <name type="scientific">Nocardia puris</name>
    <dbReference type="NCBI Taxonomy" id="208602"/>
    <lineage>
        <taxon>Bacteria</taxon>
        <taxon>Bacillati</taxon>
        <taxon>Actinomycetota</taxon>
        <taxon>Actinomycetes</taxon>
        <taxon>Mycobacteriales</taxon>
        <taxon>Nocardiaceae</taxon>
        <taxon>Nocardia</taxon>
    </lineage>
</organism>
<evidence type="ECO:0000313" key="2">
    <source>
        <dbReference type="Proteomes" id="UP000252586"/>
    </source>
</evidence>
<dbReference type="EMBL" id="QNRE01000007">
    <property type="protein sequence ID" value="RBO89477.1"/>
    <property type="molecule type" value="Genomic_DNA"/>
</dbReference>
<gene>
    <name evidence="1" type="ORF">DFR74_107155</name>
</gene>
<name>A0A366DHA8_9NOCA</name>
<dbReference type="AlphaFoldDB" id="A0A366DHA8"/>
<dbReference type="Pfam" id="PF19927">
    <property type="entry name" value="DUF6390"/>
    <property type="match status" value="1"/>
</dbReference>
<dbReference type="InterPro" id="IPR045660">
    <property type="entry name" value="DUF6390"/>
</dbReference>
<dbReference type="RefSeq" id="WP_267898911.1">
    <property type="nucleotide sequence ID" value="NZ_CP107943.1"/>
</dbReference>